<dbReference type="Gene3D" id="3.40.50.1820">
    <property type="entry name" value="alpha/beta hydrolase"/>
    <property type="match status" value="1"/>
</dbReference>
<accession>A0A3P7LDR3</accession>
<dbReference type="PANTHER" id="PTHR43918:SF4">
    <property type="entry name" value="CARBOXYLIC ESTER HYDROLASE"/>
    <property type="match status" value="1"/>
</dbReference>
<keyword evidence="2" id="KW-0719">Serine esterase</keyword>
<gene>
    <name evidence="5" type="ORF">DILT_LOCUS10785</name>
</gene>
<dbReference type="OrthoDB" id="6063370at2759"/>
<organism evidence="5 6">
    <name type="scientific">Dibothriocephalus latus</name>
    <name type="common">Fish tapeworm</name>
    <name type="synonym">Diphyllobothrium latum</name>
    <dbReference type="NCBI Taxonomy" id="60516"/>
    <lineage>
        <taxon>Eukaryota</taxon>
        <taxon>Metazoa</taxon>
        <taxon>Spiralia</taxon>
        <taxon>Lophotrochozoa</taxon>
        <taxon>Platyhelminthes</taxon>
        <taxon>Cestoda</taxon>
        <taxon>Eucestoda</taxon>
        <taxon>Diphyllobothriidea</taxon>
        <taxon>Diphyllobothriidae</taxon>
        <taxon>Dibothriocephalus</taxon>
    </lineage>
</organism>
<dbReference type="InterPro" id="IPR002018">
    <property type="entry name" value="CarbesteraseB"/>
</dbReference>
<evidence type="ECO:0000313" key="5">
    <source>
        <dbReference type="EMBL" id="VDN14954.1"/>
    </source>
</evidence>
<dbReference type="GO" id="GO:0005615">
    <property type="term" value="C:extracellular space"/>
    <property type="evidence" value="ECO:0007669"/>
    <property type="project" value="TreeGrafter"/>
</dbReference>
<dbReference type="GO" id="GO:0019695">
    <property type="term" value="P:choline metabolic process"/>
    <property type="evidence" value="ECO:0007669"/>
    <property type="project" value="TreeGrafter"/>
</dbReference>
<dbReference type="PANTHER" id="PTHR43918">
    <property type="entry name" value="ACETYLCHOLINESTERASE"/>
    <property type="match status" value="1"/>
</dbReference>
<dbReference type="Proteomes" id="UP000281553">
    <property type="component" value="Unassembled WGS sequence"/>
</dbReference>
<dbReference type="GO" id="GO:0006581">
    <property type="term" value="P:acetylcholine catabolic process"/>
    <property type="evidence" value="ECO:0007669"/>
    <property type="project" value="TreeGrafter"/>
</dbReference>
<proteinExistence type="inferred from homology"/>
<keyword evidence="6" id="KW-1185">Reference proteome</keyword>
<dbReference type="InterPro" id="IPR050654">
    <property type="entry name" value="AChE-related_enzymes"/>
</dbReference>
<dbReference type="AlphaFoldDB" id="A0A3P7LDR3"/>
<evidence type="ECO:0000259" key="4">
    <source>
        <dbReference type="Pfam" id="PF00135"/>
    </source>
</evidence>
<dbReference type="GO" id="GO:0005886">
    <property type="term" value="C:plasma membrane"/>
    <property type="evidence" value="ECO:0007669"/>
    <property type="project" value="TreeGrafter"/>
</dbReference>
<evidence type="ECO:0000256" key="1">
    <source>
        <dbReference type="ARBA" id="ARBA00005964"/>
    </source>
</evidence>
<evidence type="ECO:0000313" key="6">
    <source>
        <dbReference type="Proteomes" id="UP000281553"/>
    </source>
</evidence>
<reference evidence="5 6" key="1">
    <citation type="submission" date="2018-11" db="EMBL/GenBank/DDBJ databases">
        <authorList>
            <consortium name="Pathogen Informatics"/>
        </authorList>
    </citation>
    <scope>NUCLEOTIDE SEQUENCE [LARGE SCALE GENOMIC DNA]</scope>
</reference>
<name>A0A3P7LDR3_DIBLA</name>
<keyword evidence="3" id="KW-0378">Hydrolase</keyword>
<feature type="domain" description="Carboxylesterase type B" evidence="4">
    <location>
        <begin position="28"/>
        <end position="174"/>
    </location>
</feature>
<dbReference type="Pfam" id="PF00135">
    <property type="entry name" value="COesterase"/>
    <property type="match status" value="1"/>
</dbReference>
<dbReference type="InterPro" id="IPR029058">
    <property type="entry name" value="AB_hydrolase_fold"/>
</dbReference>
<evidence type="ECO:0000256" key="2">
    <source>
        <dbReference type="ARBA" id="ARBA00022487"/>
    </source>
</evidence>
<dbReference type="EMBL" id="UYRU01060918">
    <property type="protein sequence ID" value="VDN14954.1"/>
    <property type="molecule type" value="Genomic_DNA"/>
</dbReference>
<comment type="similarity">
    <text evidence="1">Belongs to the type-B carboxylesterase/lipase family.</text>
</comment>
<protein>
    <recommendedName>
        <fullName evidence="4">Carboxylesterase type B domain-containing protein</fullName>
    </recommendedName>
</protein>
<dbReference type="GO" id="GO:0003990">
    <property type="term" value="F:acetylcholinesterase activity"/>
    <property type="evidence" value="ECO:0007669"/>
    <property type="project" value="TreeGrafter"/>
</dbReference>
<dbReference type="SUPFAM" id="SSF53474">
    <property type="entry name" value="alpha/beta-Hydrolases"/>
    <property type="match status" value="1"/>
</dbReference>
<sequence length="213" mass="24237">MTTAYGFRSLGLRKVINISAGLGEFAVHNATEFMHQMDAISGKIDFTCGTQKFAQRITEPPNAVVYAYNFVQKTPNNGFPDWAGAMHGYEIKYVFGMPFSQTFKSNCYGYTEEEARQSEAVMKYWANYARSGNECRSRASPDWPKCEVESGNYMEVGLDQTVQADNRKEECNFWNIVFLSLIQGHLRGEDVPEDIGPNLEPYPYVRRPLSEFV</sequence>
<evidence type="ECO:0000256" key="3">
    <source>
        <dbReference type="ARBA" id="ARBA00022801"/>
    </source>
</evidence>